<feature type="compositionally biased region" description="Basic and acidic residues" evidence="1">
    <location>
        <begin position="1"/>
        <end position="12"/>
    </location>
</feature>
<gene>
    <name evidence="2" type="ORF">DM02DRAFT_597157</name>
</gene>
<proteinExistence type="predicted"/>
<dbReference type="AlphaFoldDB" id="A0A2V1DI01"/>
<dbReference type="EMBL" id="KZ805429">
    <property type="protein sequence ID" value="PVH97760.1"/>
    <property type="molecule type" value="Genomic_DNA"/>
</dbReference>
<feature type="compositionally biased region" description="Polar residues" evidence="1">
    <location>
        <begin position="50"/>
        <end position="70"/>
    </location>
</feature>
<accession>A0A2V1DI01</accession>
<evidence type="ECO:0000256" key="1">
    <source>
        <dbReference type="SAM" id="MobiDB-lite"/>
    </source>
</evidence>
<sequence length="118" mass="12720">MPSKEEIIEQRKANLPLPEEPPVPSDWNSADERTVNVGTGGREEDLSHSGLGSSTLREPSTTDEVGTTGRQAHDHLPGLPDDAVAREAKHKPGLAHTTNPDYGYPHKNDPSSAGKNKH</sequence>
<dbReference type="OrthoDB" id="3913483at2759"/>
<keyword evidence="3" id="KW-1185">Reference proteome</keyword>
<name>A0A2V1DI01_9PLEO</name>
<dbReference type="STRING" id="97972.A0A2V1DI01"/>
<organism evidence="2 3">
    <name type="scientific">Periconia macrospinosa</name>
    <dbReference type="NCBI Taxonomy" id="97972"/>
    <lineage>
        <taxon>Eukaryota</taxon>
        <taxon>Fungi</taxon>
        <taxon>Dikarya</taxon>
        <taxon>Ascomycota</taxon>
        <taxon>Pezizomycotina</taxon>
        <taxon>Dothideomycetes</taxon>
        <taxon>Pleosporomycetidae</taxon>
        <taxon>Pleosporales</taxon>
        <taxon>Massarineae</taxon>
        <taxon>Periconiaceae</taxon>
        <taxon>Periconia</taxon>
    </lineage>
</organism>
<reference evidence="2 3" key="1">
    <citation type="journal article" date="2018" name="Sci. Rep.">
        <title>Comparative genomics provides insights into the lifestyle and reveals functional heterogeneity of dark septate endophytic fungi.</title>
        <authorList>
            <person name="Knapp D.G."/>
            <person name="Nemeth J.B."/>
            <person name="Barry K."/>
            <person name="Hainaut M."/>
            <person name="Henrissat B."/>
            <person name="Johnson J."/>
            <person name="Kuo A."/>
            <person name="Lim J.H.P."/>
            <person name="Lipzen A."/>
            <person name="Nolan M."/>
            <person name="Ohm R.A."/>
            <person name="Tamas L."/>
            <person name="Grigoriev I.V."/>
            <person name="Spatafora J.W."/>
            <person name="Nagy L.G."/>
            <person name="Kovacs G.M."/>
        </authorList>
    </citation>
    <scope>NUCLEOTIDE SEQUENCE [LARGE SCALE GENOMIC DNA]</scope>
    <source>
        <strain evidence="2 3">DSE2036</strain>
    </source>
</reference>
<evidence type="ECO:0000313" key="2">
    <source>
        <dbReference type="EMBL" id="PVH97760.1"/>
    </source>
</evidence>
<dbReference type="Proteomes" id="UP000244855">
    <property type="component" value="Unassembled WGS sequence"/>
</dbReference>
<protein>
    <submittedName>
        <fullName evidence="2">Uncharacterized protein</fullName>
    </submittedName>
</protein>
<evidence type="ECO:0000313" key="3">
    <source>
        <dbReference type="Proteomes" id="UP000244855"/>
    </source>
</evidence>
<feature type="region of interest" description="Disordered" evidence="1">
    <location>
        <begin position="1"/>
        <end position="118"/>
    </location>
</feature>